<keyword evidence="1" id="KW-0539">Nucleus</keyword>
<feature type="domain" description="Zn(2)-C6 fungal-type" evidence="3">
    <location>
        <begin position="46"/>
        <end position="76"/>
    </location>
</feature>
<comment type="caution">
    <text evidence="4">The sequence shown here is derived from an EMBL/GenBank/DDBJ whole genome shotgun (WGS) entry which is preliminary data.</text>
</comment>
<evidence type="ECO:0000256" key="1">
    <source>
        <dbReference type="ARBA" id="ARBA00023242"/>
    </source>
</evidence>
<dbReference type="InterPro" id="IPR001138">
    <property type="entry name" value="Zn2Cys6_DnaBD"/>
</dbReference>
<evidence type="ECO:0000313" key="4">
    <source>
        <dbReference type="EMBL" id="KAL1892364.1"/>
    </source>
</evidence>
<reference evidence="4 5" key="1">
    <citation type="journal article" date="2024" name="IMA Fungus">
        <title>IMA Genome - F19 : A genome assembly and annotation guide to empower mycologists, including annotated draft genome sequences of Ceratocystis pirilliformis, Diaporthe australafricana, Fusarium ophioides, Paecilomyces lecythidis, and Sporothrix stenoceras.</title>
        <authorList>
            <person name="Aylward J."/>
            <person name="Wilson A.M."/>
            <person name="Visagie C.M."/>
            <person name="Spraker J."/>
            <person name="Barnes I."/>
            <person name="Buitendag C."/>
            <person name="Ceriani C."/>
            <person name="Del Mar Angel L."/>
            <person name="du Plessis D."/>
            <person name="Fuchs T."/>
            <person name="Gasser K."/>
            <person name="Kramer D."/>
            <person name="Li W."/>
            <person name="Munsamy K."/>
            <person name="Piso A."/>
            <person name="Price J.L."/>
            <person name="Sonnekus B."/>
            <person name="Thomas C."/>
            <person name="van der Nest A."/>
            <person name="van Dijk A."/>
            <person name="van Heerden A."/>
            <person name="van Vuuren N."/>
            <person name="Yilmaz N."/>
            <person name="Duong T.A."/>
            <person name="van der Merwe N.A."/>
            <person name="Wingfield M.J."/>
            <person name="Wingfield B.D."/>
        </authorList>
    </citation>
    <scope>NUCLEOTIDE SEQUENCE [LARGE SCALE GENOMIC DNA]</scope>
    <source>
        <strain evidence="4 5">CMW 5346</strain>
    </source>
</reference>
<dbReference type="SUPFAM" id="SSF57701">
    <property type="entry name" value="Zn2/Cys6 DNA-binding domain"/>
    <property type="match status" value="1"/>
</dbReference>
<evidence type="ECO:0000259" key="3">
    <source>
        <dbReference type="PROSITE" id="PS50048"/>
    </source>
</evidence>
<sequence>MHAPLSSPSPADHQEPAASTSTSSTTGKRKLPRAAATYPRKRATQACLTCRFRRTKCDNARPSCAACVRLGADCSYREADHSTFDPASLTILNRLDDLERLFKQRQAGDGPADAGPSAGLPTPPIPAAPLLAAVAASAHDATSPVSQVSQAQSDLSYAVDVWSREKRPQVSIDAVLQWGPLKDEGFTTRMFPAPRRDDGASPEANGSGNAGGGWRGAIDLDLPAADAVLRSFFDNVHVFNPILEEEDVQDYVKMIRFQGIGWDAVSCLTLLIYALGTVCTMFGRDYAGEVALPSVFRQSAAFHEAEAYFLAAQKRMGMLLCRSGVIDAQCFFLAGVYLMTTLRPVEAWKMFVQALACCQGFLVPDEVSATSPATESGGVAEDGSNPKRRIYWACYKSELELRLELNPSQKDVWDLTYPTFFPSPPDALKARDETAWYFYLAEIALTRLKNRILSHLYKSDKQATRESNIEYILDFEEQIHAWLGSLPPPLELTSTIDGDDTDTSGKDDREQNEAFRFVLNGHLLDCQEIMYWPFVVDAVHGRSTSSKYTAAGRHHVASFLRKGLRVCVDRIRQSRQGFRHRHHGTWLMLRSSTRSALVLLAVARCPSLAAQDTLPHGWDDRVADVADMLQLWQDESSDVQAMLTAVETLLRTSPMRTAR</sequence>
<dbReference type="InterPro" id="IPR036864">
    <property type="entry name" value="Zn2-C6_fun-type_DNA-bd_sf"/>
</dbReference>
<dbReference type="PROSITE" id="PS50048">
    <property type="entry name" value="ZN2_CY6_FUNGAL_2"/>
    <property type="match status" value="1"/>
</dbReference>
<keyword evidence="5" id="KW-1185">Reference proteome</keyword>
<dbReference type="CDD" id="cd00067">
    <property type="entry name" value="GAL4"/>
    <property type="match status" value="1"/>
</dbReference>
<dbReference type="PROSITE" id="PS00463">
    <property type="entry name" value="ZN2_CY6_FUNGAL_1"/>
    <property type="match status" value="1"/>
</dbReference>
<accession>A0ABR3YWJ2</accession>
<dbReference type="InterPro" id="IPR053181">
    <property type="entry name" value="EcdB-like_regulator"/>
</dbReference>
<proteinExistence type="predicted"/>
<protein>
    <submittedName>
        <fullName evidence="4">Zcf27p</fullName>
    </submittedName>
</protein>
<feature type="region of interest" description="Disordered" evidence="2">
    <location>
        <begin position="1"/>
        <end position="37"/>
    </location>
</feature>
<dbReference type="CDD" id="cd12148">
    <property type="entry name" value="fungal_TF_MHR"/>
    <property type="match status" value="1"/>
</dbReference>
<dbReference type="PANTHER" id="PTHR47785">
    <property type="entry name" value="ZN(II)2CYS6 TRANSCRIPTION FACTOR (EUROFUNG)-RELATED-RELATED"/>
    <property type="match status" value="1"/>
</dbReference>
<dbReference type="PANTHER" id="PTHR47785:SF7">
    <property type="entry name" value="ZN(II)2CYS6 TRANSCRIPTION FACTOR (EUROFUNG)"/>
    <property type="match status" value="1"/>
</dbReference>
<dbReference type="EMBL" id="JAWCUI010000045">
    <property type="protein sequence ID" value="KAL1892364.1"/>
    <property type="molecule type" value="Genomic_DNA"/>
</dbReference>
<name>A0ABR3YWJ2_9PEZI</name>
<dbReference type="SMART" id="SM00066">
    <property type="entry name" value="GAL4"/>
    <property type="match status" value="1"/>
</dbReference>
<dbReference type="Pfam" id="PF00172">
    <property type="entry name" value="Zn_clus"/>
    <property type="match status" value="1"/>
</dbReference>
<feature type="region of interest" description="Disordered" evidence="2">
    <location>
        <begin position="187"/>
        <end position="210"/>
    </location>
</feature>
<organism evidence="4 5">
    <name type="scientific">Sporothrix stenoceras</name>
    <dbReference type="NCBI Taxonomy" id="5173"/>
    <lineage>
        <taxon>Eukaryota</taxon>
        <taxon>Fungi</taxon>
        <taxon>Dikarya</taxon>
        <taxon>Ascomycota</taxon>
        <taxon>Pezizomycotina</taxon>
        <taxon>Sordariomycetes</taxon>
        <taxon>Sordariomycetidae</taxon>
        <taxon>Ophiostomatales</taxon>
        <taxon>Ophiostomataceae</taxon>
        <taxon>Sporothrix</taxon>
    </lineage>
</organism>
<dbReference type="Proteomes" id="UP001583186">
    <property type="component" value="Unassembled WGS sequence"/>
</dbReference>
<gene>
    <name evidence="4" type="primary">ZCF27_2</name>
    <name evidence="4" type="ORF">Sste5346_007102</name>
</gene>
<evidence type="ECO:0000313" key="5">
    <source>
        <dbReference type="Proteomes" id="UP001583186"/>
    </source>
</evidence>
<evidence type="ECO:0000256" key="2">
    <source>
        <dbReference type="SAM" id="MobiDB-lite"/>
    </source>
</evidence>
<dbReference type="Gene3D" id="4.10.240.10">
    <property type="entry name" value="Zn(2)-C6 fungal-type DNA-binding domain"/>
    <property type="match status" value="1"/>
</dbReference>